<dbReference type="InterPro" id="IPR036388">
    <property type="entry name" value="WH-like_DNA-bd_sf"/>
</dbReference>
<dbReference type="PRINTS" id="PR00056">
    <property type="entry name" value="HSFDOMAIN"/>
</dbReference>
<proteinExistence type="inferred from homology"/>
<evidence type="ECO:0000256" key="3">
    <source>
        <dbReference type="ARBA" id="ARBA00023125"/>
    </source>
</evidence>
<keyword evidence="4" id="KW-0539">Nucleus</keyword>
<accession>A0A8H5HNK8</accession>
<protein>
    <recommendedName>
        <fullName evidence="7">HSF-type DNA-binding domain-containing protein</fullName>
    </recommendedName>
</protein>
<dbReference type="SUPFAM" id="SSF46785">
    <property type="entry name" value="Winged helix' DNA-binding domain"/>
    <property type="match status" value="1"/>
</dbReference>
<reference evidence="8 9" key="1">
    <citation type="journal article" date="2020" name="ISME J.">
        <title>Uncovering the hidden diversity of litter-decomposition mechanisms in mushroom-forming fungi.</title>
        <authorList>
            <person name="Floudas D."/>
            <person name="Bentzer J."/>
            <person name="Ahren D."/>
            <person name="Johansson T."/>
            <person name="Persson P."/>
            <person name="Tunlid A."/>
        </authorList>
    </citation>
    <scope>NUCLEOTIDE SEQUENCE [LARGE SCALE GENOMIC DNA]</scope>
    <source>
        <strain evidence="8 9">CBS 406.79</strain>
    </source>
</reference>
<comment type="similarity">
    <text evidence="2 5">Belongs to the HSF family.</text>
</comment>
<feature type="region of interest" description="Disordered" evidence="6">
    <location>
        <begin position="24"/>
        <end position="88"/>
    </location>
</feature>
<comment type="caution">
    <text evidence="8">The sequence shown here is derived from an EMBL/GenBank/DDBJ whole genome shotgun (WGS) entry which is preliminary data.</text>
</comment>
<evidence type="ECO:0000313" key="8">
    <source>
        <dbReference type="EMBL" id="KAF5386404.1"/>
    </source>
</evidence>
<comment type="subcellular location">
    <subcellularLocation>
        <location evidence="1">Nucleus</location>
    </subcellularLocation>
</comment>
<dbReference type="InterPro" id="IPR036390">
    <property type="entry name" value="WH_DNA-bd_sf"/>
</dbReference>
<evidence type="ECO:0000313" key="9">
    <source>
        <dbReference type="Proteomes" id="UP000518752"/>
    </source>
</evidence>
<gene>
    <name evidence="8" type="ORF">D9757_006653</name>
</gene>
<dbReference type="EMBL" id="JAACJN010000036">
    <property type="protein sequence ID" value="KAF5386404.1"/>
    <property type="molecule type" value="Genomic_DNA"/>
</dbReference>
<dbReference type="AlphaFoldDB" id="A0A8H5HNK8"/>
<feature type="compositionally biased region" description="Low complexity" evidence="6">
    <location>
        <begin position="78"/>
        <end position="88"/>
    </location>
</feature>
<dbReference type="Proteomes" id="UP000518752">
    <property type="component" value="Unassembled WGS sequence"/>
</dbReference>
<dbReference type="SMART" id="SM00415">
    <property type="entry name" value="HSF"/>
    <property type="match status" value="1"/>
</dbReference>
<dbReference type="GO" id="GO:0043565">
    <property type="term" value="F:sequence-specific DNA binding"/>
    <property type="evidence" value="ECO:0007669"/>
    <property type="project" value="InterPro"/>
</dbReference>
<dbReference type="Pfam" id="PF00447">
    <property type="entry name" value="HSF_DNA-bind"/>
    <property type="match status" value="1"/>
</dbReference>
<keyword evidence="9" id="KW-1185">Reference proteome</keyword>
<feature type="compositionally biased region" description="Polar residues" evidence="6">
    <location>
        <begin position="24"/>
        <end position="39"/>
    </location>
</feature>
<evidence type="ECO:0000256" key="4">
    <source>
        <dbReference type="ARBA" id="ARBA00023242"/>
    </source>
</evidence>
<feature type="compositionally biased region" description="Polar residues" evidence="6">
    <location>
        <begin position="53"/>
        <end position="64"/>
    </location>
</feature>
<sequence>MDSPYDDHPSHSLPPLAHLSHLSRNLSGLSVNPGSSAPNSHGHHPERPFGLRISTSVSNPGSHNPSPSVPPSRKRSFNSNPPSLPSLSTAVMGATGIVPGSATPLLEEDIPGRGMDLDLDYEKYDKFHEPKYEKYDPDMPPNSALTSGPQSALPMSAGEGRGSITPSGGASPIDGGGSGSGGSGEEGNINSAMGVGRMGSGHGNAGMGLMGKPMPTNNFVTKLYQMINDAKSAHFISWTEHGTSFVVSNVGEFSRSILGSHFKHNNVNDPPFYRFSAYNKF</sequence>
<keyword evidence="3" id="KW-0238">DNA-binding</keyword>
<feature type="compositionally biased region" description="Gly residues" evidence="6">
    <location>
        <begin position="174"/>
        <end position="185"/>
    </location>
</feature>
<evidence type="ECO:0000256" key="2">
    <source>
        <dbReference type="ARBA" id="ARBA00006403"/>
    </source>
</evidence>
<feature type="domain" description="HSF-type DNA-binding" evidence="7">
    <location>
        <begin position="215"/>
        <end position="275"/>
    </location>
</feature>
<dbReference type="PANTHER" id="PTHR10015">
    <property type="entry name" value="HEAT SHOCK TRANSCRIPTION FACTOR"/>
    <property type="match status" value="1"/>
</dbReference>
<evidence type="ECO:0000256" key="1">
    <source>
        <dbReference type="ARBA" id="ARBA00004123"/>
    </source>
</evidence>
<dbReference type="PANTHER" id="PTHR10015:SF427">
    <property type="entry name" value="HEAT SHOCK FACTOR PROTEIN"/>
    <property type="match status" value="1"/>
</dbReference>
<dbReference type="InterPro" id="IPR000232">
    <property type="entry name" value="HSF_DNA-bd"/>
</dbReference>
<feature type="region of interest" description="Disordered" evidence="6">
    <location>
        <begin position="131"/>
        <end position="194"/>
    </location>
</feature>
<evidence type="ECO:0000256" key="6">
    <source>
        <dbReference type="SAM" id="MobiDB-lite"/>
    </source>
</evidence>
<dbReference type="OrthoDB" id="60033at2759"/>
<dbReference type="GO" id="GO:0005634">
    <property type="term" value="C:nucleus"/>
    <property type="evidence" value="ECO:0007669"/>
    <property type="project" value="UniProtKB-SubCell"/>
</dbReference>
<evidence type="ECO:0000256" key="5">
    <source>
        <dbReference type="RuleBase" id="RU004020"/>
    </source>
</evidence>
<name>A0A8H5HNK8_9AGAR</name>
<dbReference type="Gene3D" id="1.10.10.10">
    <property type="entry name" value="Winged helix-like DNA-binding domain superfamily/Winged helix DNA-binding domain"/>
    <property type="match status" value="1"/>
</dbReference>
<dbReference type="GO" id="GO:0003700">
    <property type="term" value="F:DNA-binding transcription factor activity"/>
    <property type="evidence" value="ECO:0007669"/>
    <property type="project" value="InterPro"/>
</dbReference>
<evidence type="ECO:0000259" key="7">
    <source>
        <dbReference type="SMART" id="SM00415"/>
    </source>
</evidence>
<organism evidence="8 9">
    <name type="scientific">Collybiopsis confluens</name>
    <dbReference type="NCBI Taxonomy" id="2823264"/>
    <lineage>
        <taxon>Eukaryota</taxon>
        <taxon>Fungi</taxon>
        <taxon>Dikarya</taxon>
        <taxon>Basidiomycota</taxon>
        <taxon>Agaricomycotina</taxon>
        <taxon>Agaricomycetes</taxon>
        <taxon>Agaricomycetidae</taxon>
        <taxon>Agaricales</taxon>
        <taxon>Marasmiineae</taxon>
        <taxon>Omphalotaceae</taxon>
        <taxon>Collybiopsis</taxon>
    </lineage>
</organism>